<dbReference type="InterPro" id="IPR001279">
    <property type="entry name" value="Metallo-B-lactamas"/>
</dbReference>
<dbReference type="Proteomes" id="UP000018320">
    <property type="component" value="Unassembled WGS sequence"/>
</dbReference>
<evidence type="ECO:0000256" key="6">
    <source>
        <dbReference type="ARBA" id="ARBA00022722"/>
    </source>
</evidence>
<evidence type="ECO:0000256" key="3">
    <source>
        <dbReference type="ARBA" id="ARBA00007823"/>
    </source>
</evidence>
<dbReference type="EMBL" id="AHGT01000053">
    <property type="protein sequence ID" value="ESU36208.1"/>
    <property type="molecule type" value="Genomic_DNA"/>
</dbReference>
<dbReference type="SUPFAM" id="SSF56281">
    <property type="entry name" value="Metallo-hydrolase/oxidoreductase"/>
    <property type="match status" value="2"/>
</dbReference>
<reference evidence="12 13" key="2">
    <citation type="journal article" date="2013" name="Genome Biol. Evol.">
        <title>Genome sequencing of Giardia lamblia genotypes A2 and B isolates (DH and GS) and comparative analysis with the genomes of genotypes A1 and E (WB and Pig).</title>
        <authorList>
            <person name="Adam R.D."/>
            <person name="Dahlstrom E.W."/>
            <person name="Martens C.A."/>
            <person name="Bruno D.P."/>
            <person name="Barbian K.D."/>
            <person name="Ricklefs S.M."/>
            <person name="Hernandez M.M."/>
            <person name="Narla N.P."/>
            <person name="Patel R.B."/>
            <person name="Porcella S.F."/>
            <person name="Nash T.E."/>
        </authorList>
    </citation>
    <scope>NUCLEOTIDE SEQUENCE [LARGE SCALE GENOMIC DNA]</scope>
    <source>
        <strain evidence="12 13">DH</strain>
    </source>
</reference>
<keyword evidence="6" id="KW-0540">Nuclease</keyword>
<evidence type="ECO:0000256" key="4">
    <source>
        <dbReference type="ARBA" id="ARBA00012477"/>
    </source>
</evidence>
<dbReference type="InterPro" id="IPR047151">
    <property type="entry name" value="RNZ2-like"/>
</dbReference>
<dbReference type="Gene3D" id="3.60.15.10">
    <property type="entry name" value="Ribonuclease Z/Hydroxyacylglutathione hydrolase-like"/>
    <property type="match status" value="2"/>
</dbReference>
<sequence length="728" mass="80333">VLLENLLVKYDCVILLNSHFQFIARGMDVYILSVAPLSLLIRALNSSNAVLVNVPGGTQRILNSNKLKVGDISTVLLTNAHPYFLEGLSGLLQTLCNNGPPVTTDLLTSDPNVLDLLETLNNFAHTPYWDGHTVLFSKTYQDYSTALYAIRAIVLDSEMPLLFSIEHVVTKRKLDKKKIKELRLTGLQCKELAAGSTVVHEGVPIIPDDVSVLATTRSVIILMDTYYPEKTEQILSAVLELVQKEGSFLICASERYRPLLSTKVLKRNTLDIVYCADSYTLKSPNDPGVLTAYADFVGLRRIWNVLVPHALIPPLESCLASETPSLTRFFLSTTLERFAPIRLSTLQDPISSLEIYPQYSGLLTETGPSLAPLACVQSLDAPGLLLLGTGASVPSKYRNVSGYLVVTSSRHTVCIDPGEGTLQLLEWAARGISVSDLVISLSFIGITHSHADHYLGLSSLVHRYLLEVMRLTTEGDTEKLHPLIILAGSTELSFLDHSLKTLEKSYQQLANMYLQILPREATNYLGRLTSLPEFLDGCQSTSYYLTAVRDIQFLCVPSDHIPGSISIFLRDNSLQIGIGISGDTRPSPAFVFGAQMLREANTRFLIIVHEATFADSEQDLAALKGHSTIGQAAEQIRKCGADVGIFTHFSQRYTKNIPELSSDKDQEDKEAPINRPVCLYASDIMWLPIEQHSNHHSVHNLPVSIQPWTDLASVVKQLYVMADCSAIN</sequence>
<keyword evidence="5" id="KW-0819">tRNA processing</keyword>
<dbReference type="SMART" id="SM00849">
    <property type="entry name" value="Lactamase_B"/>
    <property type="match status" value="1"/>
</dbReference>
<dbReference type="GO" id="GO:0046872">
    <property type="term" value="F:metal ion binding"/>
    <property type="evidence" value="ECO:0007669"/>
    <property type="project" value="UniProtKB-KW"/>
</dbReference>
<reference evidence="13" key="1">
    <citation type="submission" date="2012-02" db="EMBL/GenBank/DDBJ databases">
        <title>Genome sequencing of Giardia lamblia Genotypes A2 and B isolates (DH and GS) and comparative analysis with the genomes of Genotypes A1 and E (WB and Pig).</title>
        <authorList>
            <person name="Adam R."/>
            <person name="Dahlstrom E."/>
            <person name="Martens C."/>
            <person name="Bruno D."/>
            <person name="Barbian K."/>
            <person name="Porcella S.F."/>
            <person name="Nash T."/>
        </authorList>
    </citation>
    <scope>NUCLEOTIDE SEQUENCE</scope>
    <source>
        <strain evidence="13">DH</strain>
    </source>
</reference>
<dbReference type="PANTHER" id="PTHR12553:SF49">
    <property type="entry name" value="ZINC PHOSPHODIESTERASE ELAC PROTEIN 2"/>
    <property type="match status" value="1"/>
</dbReference>
<feature type="non-terminal residue" evidence="12">
    <location>
        <position position="1"/>
    </location>
</feature>
<dbReference type="AlphaFoldDB" id="V6TBF2"/>
<evidence type="ECO:0000256" key="1">
    <source>
        <dbReference type="ARBA" id="ARBA00000402"/>
    </source>
</evidence>
<evidence type="ECO:0000256" key="8">
    <source>
        <dbReference type="ARBA" id="ARBA00022759"/>
    </source>
</evidence>
<evidence type="ECO:0000256" key="10">
    <source>
        <dbReference type="ARBA" id="ARBA00022833"/>
    </source>
</evidence>
<dbReference type="PANTHER" id="PTHR12553">
    <property type="entry name" value="ZINC PHOSPHODIESTERASE ELAC PROTEIN 2"/>
    <property type="match status" value="1"/>
</dbReference>
<accession>V6TBF2</accession>
<name>V6TBF2_GIAIN</name>
<dbReference type="GO" id="GO:0005739">
    <property type="term" value="C:mitochondrion"/>
    <property type="evidence" value="ECO:0007669"/>
    <property type="project" value="TreeGrafter"/>
</dbReference>
<keyword evidence="8" id="KW-0255">Endonuclease</keyword>
<comment type="cofactor">
    <cofactor evidence="2">
        <name>Zn(2+)</name>
        <dbReference type="ChEBI" id="CHEBI:29105"/>
    </cofactor>
</comment>
<dbReference type="VEuPathDB" id="GiardiaDB:GL50803_0016246"/>
<dbReference type="GO" id="GO:1990180">
    <property type="term" value="P:mitochondrial tRNA 3'-end processing"/>
    <property type="evidence" value="ECO:0007669"/>
    <property type="project" value="TreeGrafter"/>
</dbReference>
<dbReference type="VEuPathDB" id="GiardiaDB:GL50581_409"/>
<organism evidence="12 13">
    <name type="scientific">Giardia intestinalis</name>
    <name type="common">Giardia lamblia</name>
    <dbReference type="NCBI Taxonomy" id="5741"/>
    <lineage>
        <taxon>Eukaryota</taxon>
        <taxon>Metamonada</taxon>
        <taxon>Diplomonadida</taxon>
        <taxon>Hexamitidae</taxon>
        <taxon>Giardiinae</taxon>
        <taxon>Giardia</taxon>
    </lineage>
</organism>
<comment type="similarity">
    <text evidence="3">Belongs to the RNase Z family.</text>
</comment>
<proteinExistence type="inferred from homology"/>
<evidence type="ECO:0000313" key="13">
    <source>
        <dbReference type="Proteomes" id="UP000018320"/>
    </source>
</evidence>
<feature type="domain" description="Metallo-beta-lactamase" evidence="11">
    <location>
        <begin position="399"/>
        <end position="626"/>
    </location>
</feature>
<comment type="catalytic activity">
    <reaction evidence="1">
        <text>Endonucleolytic cleavage of RNA, removing extra 3' nucleotides from tRNA precursor, generating 3' termini of tRNAs. A 3'-hydroxy group is left at the tRNA terminus and a 5'-phosphoryl group is left at the trailer molecule.</text>
        <dbReference type="EC" id="3.1.26.11"/>
    </reaction>
</comment>
<keyword evidence="7" id="KW-0479">Metal-binding</keyword>
<protein>
    <recommendedName>
        <fullName evidence="4">ribonuclease Z</fullName>
        <ecNumber evidence="4">3.1.26.11</ecNumber>
    </recommendedName>
</protein>
<dbReference type="GO" id="GO:0042781">
    <property type="term" value="F:3'-tRNA processing endoribonuclease activity"/>
    <property type="evidence" value="ECO:0007669"/>
    <property type="project" value="UniProtKB-EC"/>
</dbReference>
<evidence type="ECO:0000313" key="12">
    <source>
        <dbReference type="EMBL" id="ESU36208.1"/>
    </source>
</evidence>
<dbReference type="InterPro" id="IPR036866">
    <property type="entry name" value="RibonucZ/Hydroxyglut_hydro"/>
</dbReference>
<evidence type="ECO:0000259" key="11">
    <source>
        <dbReference type="SMART" id="SM00849"/>
    </source>
</evidence>
<dbReference type="VEuPathDB" id="GiardiaDB:QR46_0509"/>
<evidence type="ECO:0000256" key="2">
    <source>
        <dbReference type="ARBA" id="ARBA00001947"/>
    </source>
</evidence>
<comment type="caution">
    <text evidence="12">The sequence shown here is derived from an EMBL/GenBank/DDBJ whole genome shotgun (WGS) entry which is preliminary data.</text>
</comment>
<dbReference type="VEuPathDB" id="GiardiaDB:DHA2_152555"/>
<evidence type="ECO:0000256" key="7">
    <source>
        <dbReference type="ARBA" id="ARBA00022723"/>
    </source>
</evidence>
<dbReference type="Pfam" id="PF23023">
    <property type="entry name" value="Anti-Pycsar_Apyc1"/>
    <property type="match status" value="1"/>
</dbReference>
<dbReference type="EC" id="3.1.26.11" evidence="4"/>
<keyword evidence="9" id="KW-0378">Hydrolase</keyword>
<keyword evidence="10" id="KW-0862">Zinc</keyword>
<gene>
    <name evidence="12" type="ORF">DHA2_152555</name>
</gene>
<evidence type="ECO:0000256" key="5">
    <source>
        <dbReference type="ARBA" id="ARBA00022694"/>
    </source>
</evidence>
<evidence type="ECO:0000256" key="9">
    <source>
        <dbReference type="ARBA" id="ARBA00022801"/>
    </source>
</evidence>